<reference evidence="1 2" key="1">
    <citation type="journal article" date="2012" name="PLoS Pathog.">
        <title>Diverse lifestyles and strategies of plant pathogenesis encoded in the genomes of eighteen Dothideomycetes fungi.</title>
        <authorList>
            <person name="Ohm R.A."/>
            <person name="Feau N."/>
            <person name="Henrissat B."/>
            <person name="Schoch C.L."/>
            <person name="Horwitz B.A."/>
            <person name="Barry K.W."/>
            <person name="Condon B.J."/>
            <person name="Copeland A.C."/>
            <person name="Dhillon B."/>
            <person name="Glaser F."/>
            <person name="Hesse C.N."/>
            <person name="Kosti I."/>
            <person name="LaButti K."/>
            <person name="Lindquist E.A."/>
            <person name="Lucas S."/>
            <person name="Salamov A.A."/>
            <person name="Bradshaw R.E."/>
            <person name="Ciuffetti L."/>
            <person name="Hamelin R.C."/>
            <person name="Kema G.H.J."/>
            <person name="Lawrence C."/>
            <person name="Scott J.A."/>
            <person name="Spatafora J.W."/>
            <person name="Turgeon B.G."/>
            <person name="de Wit P.J.G.M."/>
            <person name="Zhong S."/>
            <person name="Goodwin S.B."/>
            <person name="Grigoriev I.V."/>
        </authorList>
    </citation>
    <scope>NUCLEOTIDE SEQUENCE [LARGE SCALE GENOMIC DNA]</scope>
    <source>
        <strain evidence="2">ND90Pr / ATCC 201652</strain>
    </source>
</reference>
<dbReference type="HOGENOM" id="CLU_2892251_0_0_1"/>
<dbReference type="AlphaFoldDB" id="M2RS45"/>
<name>M2RS45_COCSN</name>
<proteinExistence type="predicted"/>
<feature type="non-terminal residue" evidence="1">
    <location>
        <position position="56"/>
    </location>
</feature>
<reference evidence="2" key="2">
    <citation type="journal article" date="2013" name="PLoS Genet.">
        <title>Comparative genome structure, secondary metabolite, and effector coding capacity across Cochliobolus pathogens.</title>
        <authorList>
            <person name="Condon B.J."/>
            <person name="Leng Y."/>
            <person name="Wu D."/>
            <person name="Bushley K.E."/>
            <person name="Ohm R.A."/>
            <person name="Otillar R."/>
            <person name="Martin J."/>
            <person name="Schackwitz W."/>
            <person name="Grimwood J."/>
            <person name="MohdZainudin N."/>
            <person name="Xue C."/>
            <person name="Wang R."/>
            <person name="Manning V.A."/>
            <person name="Dhillon B."/>
            <person name="Tu Z.J."/>
            <person name="Steffenson B.J."/>
            <person name="Salamov A."/>
            <person name="Sun H."/>
            <person name="Lowry S."/>
            <person name="LaButti K."/>
            <person name="Han J."/>
            <person name="Copeland A."/>
            <person name="Lindquist E."/>
            <person name="Barry K."/>
            <person name="Schmutz J."/>
            <person name="Baker S.E."/>
            <person name="Ciuffetti L.M."/>
            <person name="Grigoriev I.V."/>
            <person name="Zhong S."/>
            <person name="Turgeon B.G."/>
        </authorList>
    </citation>
    <scope>NUCLEOTIDE SEQUENCE [LARGE SCALE GENOMIC DNA]</scope>
    <source>
        <strain evidence="2">ND90Pr / ATCC 201652</strain>
    </source>
</reference>
<evidence type="ECO:0000313" key="2">
    <source>
        <dbReference type="Proteomes" id="UP000016934"/>
    </source>
</evidence>
<keyword evidence="2" id="KW-1185">Reference proteome</keyword>
<evidence type="ECO:0000313" key="1">
    <source>
        <dbReference type="EMBL" id="EMD58058.1"/>
    </source>
</evidence>
<accession>M2RS45</accession>
<gene>
    <name evidence="1" type="ORF">COCSADRAFT_72507</name>
</gene>
<sequence length="56" mass="6478">YRFRPWDSLNYNIYILKKSKVEEAAAHKDYIQIIEDNSIVIYLDASKTKDGDGIGV</sequence>
<dbReference type="KEGG" id="bsc:COCSADRAFT_72507"/>
<organism evidence="1 2">
    <name type="scientific">Cochliobolus sativus (strain ND90Pr / ATCC 201652)</name>
    <name type="common">Common root rot and spot blotch fungus</name>
    <name type="synonym">Bipolaris sorokiniana</name>
    <dbReference type="NCBI Taxonomy" id="665912"/>
    <lineage>
        <taxon>Eukaryota</taxon>
        <taxon>Fungi</taxon>
        <taxon>Dikarya</taxon>
        <taxon>Ascomycota</taxon>
        <taxon>Pezizomycotina</taxon>
        <taxon>Dothideomycetes</taxon>
        <taxon>Pleosporomycetidae</taxon>
        <taxon>Pleosporales</taxon>
        <taxon>Pleosporineae</taxon>
        <taxon>Pleosporaceae</taxon>
        <taxon>Bipolaris</taxon>
    </lineage>
</organism>
<dbReference type="EMBL" id="KB445777">
    <property type="protein sequence ID" value="EMD58058.1"/>
    <property type="molecule type" value="Genomic_DNA"/>
</dbReference>
<dbReference type="GeneID" id="19140492"/>
<feature type="non-terminal residue" evidence="1">
    <location>
        <position position="1"/>
    </location>
</feature>
<dbReference type="RefSeq" id="XP_007706241.1">
    <property type="nucleotide sequence ID" value="XM_007708051.1"/>
</dbReference>
<dbReference type="Proteomes" id="UP000016934">
    <property type="component" value="Unassembled WGS sequence"/>
</dbReference>
<protein>
    <submittedName>
        <fullName evidence="1">Uncharacterized protein</fullName>
    </submittedName>
</protein>